<evidence type="ECO:0000256" key="9">
    <source>
        <dbReference type="ARBA" id="ARBA00022842"/>
    </source>
</evidence>
<dbReference type="InterPro" id="IPR027417">
    <property type="entry name" value="P-loop_NTPase"/>
</dbReference>
<dbReference type="SUPFAM" id="SSF52540">
    <property type="entry name" value="P-loop containing nucleoside triphosphate hydrolases"/>
    <property type="match status" value="1"/>
</dbReference>
<evidence type="ECO:0000256" key="8">
    <source>
        <dbReference type="ARBA" id="ARBA00022840"/>
    </source>
</evidence>
<evidence type="ECO:0000256" key="5">
    <source>
        <dbReference type="ARBA" id="ARBA00022694"/>
    </source>
</evidence>
<evidence type="ECO:0000256" key="7">
    <source>
        <dbReference type="ARBA" id="ARBA00022741"/>
    </source>
</evidence>
<protein>
    <recommendedName>
        <fullName evidence="3">tRNA threonylcarbamoyladenosine biosynthesis protein TsaE</fullName>
    </recommendedName>
    <alternativeName>
        <fullName evidence="10">t(6)A37 threonylcarbamoyladenosine biosynthesis protein TsaE</fullName>
    </alternativeName>
</protein>
<dbReference type="KEGG" id="mans:FRW55_03720"/>
<evidence type="ECO:0000256" key="10">
    <source>
        <dbReference type="ARBA" id="ARBA00032441"/>
    </source>
</evidence>
<evidence type="ECO:0000256" key="2">
    <source>
        <dbReference type="ARBA" id="ARBA00007599"/>
    </source>
</evidence>
<dbReference type="PANTHER" id="PTHR33540">
    <property type="entry name" value="TRNA THREONYLCARBAMOYLADENOSINE BIOSYNTHESIS PROTEIN TSAE"/>
    <property type="match status" value="1"/>
</dbReference>
<keyword evidence="5" id="KW-0819">tRNA processing</keyword>
<dbReference type="Proteomes" id="UP000318927">
    <property type="component" value="Chromosome"/>
</dbReference>
<evidence type="ECO:0000256" key="4">
    <source>
        <dbReference type="ARBA" id="ARBA00022490"/>
    </source>
</evidence>
<dbReference type="GO" id="GO:0016740">
    <property type="term" value="F:transferase activity"/>
    <property type="evidence" value="ECO:0007669"/>
    <property type="project" value="UniProtKB-KW"/>
</dbReference>
<dbReference type="GO" id="GO:0002949">
    <property type="term" value="P:tRNA threonylcarbamoyladenosine modification"/>
    <property type="evidence" value="ECO:0007669"/>
    <property type="project" value="InterPro"/>
</dbReference>
<keyword evidence="7" id="KW-0547">Nucleotide-binding</keyword>
<dbReference type="NCBIfam" id="TIGR00150">
    <property type="entry name" value="T6A_YjeE"/>
    <property type="match status" value="1"/>
</dbReference>
<dbReference type="Pfam" id="PF02367">
    <property type="entry name" value="TsaE"/>
    <property type="match status" value="1"/>
</dbReference>
<comment type="subcellular location">
    <subcellularLocation>
        <location evidence="1">Cytoplasm</location>
    </subcellularLocation>
</comment>
<evidence type="ECO:0000313" key="12">
    <source>
        <dbReference type="Proteomes" id="UP000318927"/>
    </source>
</evidence>
<dbReference type="OrthoDB" id="9815896at2"/>
<accession>A0A5B8JXY7</accession>
<keyword evidence="12" id="KW-1185">Reference proteome</keyword>
<keyword evidence="8" id="KW-0067">ATP-binding</keyword>
<proteinExistence type="inferred from homology"/>
<dbReference type="EMBL" id="CP042295">
    <property type="protein sequence ID" value="QDY87241.1"/>
    <property type="molecule type" value="Genomic_DNA"/>
</dbReference>
<comment type="similarity">
    <text evidence="2">Belongs to the TsaE family.</text>
</comment>
<evidence type="ECO:0000256" key="3">
    <source>
        <dbReference type="ARBA" id="ARBA00019010"/>
    </source>
</evidence>
<keyword evidence="9" id="KW-0460">Magnesium</keyword>
<gene>
    <name evidence="11" type="primary">tsaE</name>
    <name evidence="11" type="ORF">FRW55_03720</name>
</gene>
<dbReference type="RefSeq" id="WP_146368784.1">
    <property type="nucleotide sequence ID" value="NZ_CP042295.1"/>
</dbReference>
<keyword evidence="6" id="KW-0479">Metal-binding</keyword>
<dbReference type="InterPro" id="IPR003442">
    <property type="entry name" value="T6A_TsaE"/>
</dbReference>
<reference evidence="11 12" key="1">
    <citation type="journal article" date="2019" name="Microbiol. Resour. Announc.">
        <title>Complete Genome Sequences of Three Mycoplasma anserisalpingitis (Mycoplasma sp. 1220) Strains.</title>
        <authorList>
            <person name="Grozner D."/>
            <person name="Forro B."/>
            <person name="Kovacs A.B."/>
            <person name="Marton S."/>
            <person name="Banyai K."/>
            <person name="Kreizinger Z."/>
            <person name="Sulyok K.M."/>
            <person name="Gyuranecz M."/>
        </authorList>
    </citation>
    <scope>NUCLEOTIDE SEQUENCE [LARGE SCALE GENOMIC DNA]</scope>
    <source>
        <strain evidence="11 12">ATCC:BAA-2147</strain>
    </source>
</reference>
<dbReference type="Gene3D" id="3.40.50.300">
    <property type="entry name" value="P-loop containing nucleotide triphosphate hydrolases"/>
    <property type="match status" value="1"/>
</dbReference>
<keyword evidence="11" id="KW-0808">Transferase</keyword>
<dbReference type="AlphaFoldDB" id="A0A5B8JXY7"/>
<evidence type="ECO:0000256" key="6">
    <source>
        <dbReference type="ARBA" id="ARBA00022723"/>
    </source>
</evidence>
<dbReference type="PANTHER" id="PTHR33540:SF2">
    <property type="entry name" value="TRNA THREONYLCARBAMOYLADENOSINE BIOSYNTHESIS PROTEIN TSAE"/>
    <property type="match status" value="1"/>
</dbReference>
<name>A0A5B8JXY7_9MOLU</name>
<dbReference type="GO" id="GO:0005737">
    <property type="term" value="C:cytoplasm"/>
    <property type="evidence" value="ECO:0007669"/>
    <property type="project" value="UniProtKB-SubCell"/>
</dbReference>
<evidence type="ECO:0000256" key="1">
    <source>
        <dbReference type="ARBA" id="ARBA00004496"/>
    </source>
</evidence>
<organism evidence="11 12">
    <name type="scientific">Mycoplasma anserisalpingitidis</name>
    <dbReference type="NCBI Taxonomy" id="519450"/>
    <lineage>
        <taxon>Bacteria</taxon>
        <taxon>Bacillati</taxon>
        <taxon>Mycoplasmatota</taxon>
        <taxon>Mollicutes</taxon>
        <taxon>Mycoplasmataceae</taxon>
        <taxon>Mycoplasma</taxon>
    </lineage>
</organism>
<evidence type="ECO:0000313" key="11">
    <source>
        <dbReference type="EMBL" id="QDY87241.1"/>
    </source>
</evidence>
<dbReference type="GO" id="GO:0005524">
    <property type="term" value="F:ATP binding"/>
    <property type="evidence" value="ECO:0007669"/>
    <property type="project" value="UniProtKB-KW"/>
</dbReference>
<dbReference type="GO" id="GO:0046872">
    <property type="term" value="F:metal ion binding"/>
    <property type="evidence" value="ECO:0007669"/>
    <property type="project" value="UniProtKB-KW"/>
</dbReference>
<keyword evidence="4" id="KW-0963">Cytoplasm</keyword>
<sequence>MLIGQKIRIKSQVELADLAKQILEIKPKIKFVLLSGDLGAGKTTFVKYLASELGIKQNIISPTFNYMKNYNGLIHIDAYNLSGDLDEFEDFFEDNIIAIEWFKNLSVNFQNALIINIKIIDKDTREFQIERI</sequence>